<feature type="DNA-binding region" description="H-T-H motif" evidence="4">
    <location>
        <begin position="34"/>
        <end position="53"/>
    </location>
</feature>
<dbReference type="PRINTS" id="PR00455">
    <property type="entry name" value="HTHTETR"/>
</dbReference>
<dbReference type="Gene3D" id="1.10.10.60">
    <property type="entry name" value="Homeodomain-like"/>
    <property type="match status" value="1"/>
</dbReference>
<dbReference type="InterPro" id="IPR036271">
    <property type="entry name" value="Tet_transcr_reg_TetR-rel_C_sf"/>
</dbReference>
<evidence type="ECO:0000256" key="4">
    <source>
        <dbReference type="PROSITE-ProRule" id="PRU00335"/>
    </source>
</evidence>
<dbReference type="AlphaFoldDB" id="A0A7L9U2X5"/>
<keyword evidence="7" id="KW-1185">Reference proteome</keyword>
<dbReference type="PANTHER" id="PTHR47506">
    <property type="entry name" value="TRANSCRIPTIONAL REGULATORY PROTEIN"/>
    <property type="match status" value="1"/>
</dbReference>
<dbReference type="InterPro" id="IPR011075">
    <property type="entry name" value="TetR_C"/>
</dbReference>
<sequence length="193" mass="20409">MTADTKQSRREQSHGRILDAAARALRRQGYAGVGVAEVMKEAGLTHGGFYAHFKSREALLSAALEHAAGDSTQSLSRRIAALQEAGASPVRALVEAYLSDLHVTSSERGCVVAALGSEMPRQSEELLAVSRRRVAALVERARAALPPTDPPERAFLLAASLVGAVQMARALGDEGRALLPATRAALIAQYDAN</sequence>
<dbReference type="Gene3D" id="1.10.357.10">
    <property type="entry name" value="Tetracycline Repressor, domain 2"/>
    <property type="match status" value="1"/>
</dbReference>
<dbReference type="PANTHER" id="PTHR47506:SF7">
    <property type="entry name" value="TRANSCRIPTIONAL REGULATORY PROTEIN"/>
    <property type="match status" value="1"/>
</dbReference>
<accession>A0A7L9U2X5</accession>
<dbReference type="PROSITE" id="PS50977">
    <property type="entry name" value="HTH_TETR_2"/>
    <property type="match status" value="1"/>
</dbReference>
<dbReference type="InterPro" id="IPR001647">
    <property type="entry name" value="HTH_TetR"/>
</dbReference>
<evidence type="ECO:0000256" key="1">
    <source>
        <dbReference type="ARBA" id="ARBA00023015"/>
    </source>
</evidence>
<name>A0A7L9U2X5_9BURK</name>
<dbReference type="SUPFAM" id="SSF46689">
    <property type="entry name" value="Homeodomain-like"/>
    <property type="match status" value="1"/>
</dbReference>
<protein>
    <submittedName>
        <fullName evidence="6">TetR/AcrR family transcriptional regulator</fullName>
    </submittedName>
</protein>
<dbReference type="EMBL" id="CP062941">
    <property type="protein sequence ID" value="QOL48366.1"/>
    <property type="molecule type" value="Genomic_DNA"/>
</dbReference>
<dbReference type="GO" id="GO:0003677">
    <property type="term" value="F:DNA binding"/>
    <property type="evidence" value="ECO:0007669"/>
    <property type="project" value="UniProtKB-UniRule"/>
</dbReference>
<organism evidence="6 7">
    <name type="scientific">Massilia litorea</name>
    <dbReference type="NCBI Taxonomy" id="2769491"/>
    <lineage>
        <taxon>Bacteria</taxon>
        <taxon>Pseudomonadati</taxon>
        <taxon>Pseudomonadota</taxon>
        <taxon>Betaproteobacteria</taxon>
        <taxon>Burkholderiales</taxon>
        <taxon>Oxalobacteraceae</taxon>
        <taxon>Telluria group</taxon>
        <taxon>Massilia</taxon>
    </lineage>
</organism>
<dbReference type="Proteomes" id="UP000593875">
    <property type="component" value="Chromosome"/>
</dbReference>
<evidence type="ECO:0000256" key="2">
    <source>
        <dbReference type="ARBA" id="ARBA00023125"/>
    </source>
</evidence>
<evidence type="ECO:0000313" key="6">
    <source>
        <dbReference type="EMBL" id="QOL48366.1"/>
    </source>
</evidence>
<keyword evidence="1" id="KW-0805">Transcription regulation</keyword>
<evidence type="ECO:0000313" key="7">
    <source>
        <dbReference type="Proteomes" id="UP000593875"/>
    </source>
</evidence>
<feature type="domain" description="HTH tetR-type" evidence="5">
    <location>
        <begin position="11"/>
        <end position="71"/>
    </location>
</feature>
<dbReference type="RefSeq" id="WP_193685412.1">
    <property type="nucleotide sequence ID" value="NZ_CP062941.1"/>
</dbReference>
<keyword evidence="3" id="KW-0804">Transcription</keyword>
<dbReference type="Pfam" id="PF00440">
    <property type="entry name" value="TetR_N"/>
    <property type="match status" value="1"/>
</dbReference>
<dbReference type="InterPro" id="IPR009057">
    <property type="entry name" value="Homeodomain-like_sf"/>
</dbReference>
<evidence type="ECO:0000256" key="3">
    <source>
        <dbReference type="ARBA" id="ARBA00023163"/>
    </source>
</evidence>
<gene>
    <name evidence="6" type="ORF">LPB04_15445</name>
</gene>
<evidence type="ECO:0000259" key="5">
    <source>
        <dbReference type="PROSITE" id="PS50977"/>
    </source>
</evidence>
<reference evidence="6 7" key="1">
    <citation type="submission" date="2020-10" db="EMBL/GenBank/DDBJ databases">
        <title>Genome sequencing of Massilia sp. LPB0304.</title>
        <authorList>
            <person name="Kim J."/>
        </authorList>
    </citation>
    <scope>NUCLEOTIDE SEQUENCE [LARGE SCALE GENOMIC DNA]</scope>
    <source>
        <strain evidence="6 7">LPB0304</strain>
    </source>
</reference>
<dbReference type="KEGG" id="mlir:LPB04_15445"/>
<dbReference type="Pfam" id="PF16925">
    <property type="entry name" value="TetR_C_13"/>
    <property type="match status" value="1"/>
</dbReference>
<dbReference type="SUPFAM" id="SSF48498">
    <property type="entry name" value="Tetracyclin repressor-like, C-terminal domain"/>
    <property type="match status" value="1"/>
</dbReference>
<proteinExistence type="predicted"/>
<keyword evidence="2 4" id="KW-0238">DNA-binding</keyword>